<dbReference type="GO" id="GO:0016779">
    <property type="term" value="F:nucleotidyltransferase activity"/>
    <property type="evidence" value="ECO:0007669"/>
    <property type="project" value="UniProtKB-KW"/>
</dbReference>
<evidence type="ECO:0000256" key="8">
    <source>
        <dbReference type="ARBA" id="ARBA00022723"/>
    </source>
</evidence>
<comment type="pathway">
    <text evidence="3">Amino-sugar metabolism; N-acetylneuraminate metabolism.</text>
</comment>
<evidence type="ECO:0000256" key="7">
    <source>
        <dbReference type="ARBA" id="ARBA00012491"/>
    </source>
</evidence>
<dbReference type="InterPro" id="IPR010023">
    <property type="entry name" value="KdsC_fam"/>
</dbReference>
<dbReference type="SFLD" id="SFLDG01138">
    <property type="entry name" value="C1.6.2:_Deoxy-d-mannose-octulo"/>
    <property type="match status" value="1"/>
</dbReference>
<dbReference type="PANTHER" id="PTHR21485">
    <property type="entry name" value="HAD SUPERFAMILY MEMBERS CMAS AND KDSC"/>
    <property type="match status" value="1"/>
</dbReference>
<keyword evidence="11" id="KW-0808">Transferase</keyword>
<keyword evidence="10" id="KW-0460">Magnesium</keyword>
<comment type="caution">
    <text evidence="11">The sequence shown here is derived from an EMBL/GenBank/DDBJ whole genome shotgun (WGS) entry which is preliminary data.</text>
</comment>
<evidence type="ECO:0000256" key="10">
    <source>
        <dbReference type="ARBA" id="ARBA00022842"/>
    </source>
</evidence>
<dbReference type="InterPro" id="IPR023214">
    <property type="entry name" value="HAD_sf"/>
</dbReference>
<proteinExistence type="inferred from homology"/>
<comment type="subunit">
    <text evidence="6">Homotetramer.</text>
</comment>
<dbReference type="SUPFAM" id="SSF56784">
    <property type="entry name" value="HAD-like"/>
    <property type="match status" value="1"/>
</dbReference>
<keyword evidence="12" id="KW-1185">Reference proteome</keyword>
<evidence type="ECO:0000256" key="4">
    <source>
        <dbReference type="ARBA" id="ARBA00005893"/>
    </source>
</evidence>
<evidence type="ECO:0000256" key="1">
    <source>
        <dbReference type="ARBA" id="ARBA00001862"/>
    </source>
</evidence>
<comment type="similarity">
    <text evidence="5">Belongs to the CMP-NeuNAc synthase family.</text>
</comment>
<keyword evidence="9" id="KW-0378">Hydrolase</keyword>
<dbReference type="SFLD" id="SFLDS00003">
    <property type="entry name" value="Haloacid_Dehalogenase"/>
    <property type="match status" value="1"/>
</dbReference>
<dbReference type="InterPro" id="IPR036412">
    <property type="entry name" value="HAD-like_sf"/>
</dbReference>
<reference evidence="11" key="1">
    <citation type="submission" date="2023-06" db="EMBL/GenBank/DDBJ databases">
        <title>Egi l300058.</title>
        <authorList>
            <person name="Gao L."/>
            <person name="Fang B.-Z."/>
            <person name="Li W.-J."/>
        </authorList>
    </citation>
    <scope>NUCLEOTIDE SEQUENCE</scope>
    <source>
        <strain evidence="11">EGI L300058</strain>
    </source>
</reference>
<dbReference type="SUPFAM" id="SSF53448">
    <property type="entry name" value="Nucleotide-diphospho-sugar transferases"/>
    <property type="match status" value="1"/>
</dbReference>
<evidence type="ECO:0000256" key="6">
    <source>
        <dbReference type="ARBA" id="ARBA00011881"/>
    </source>
</evidence>
<dbReference type="PANTHER" id="PTHR21485:SF3">
    <property type="entry name" value="N-ACYLNEURAMINATE CYTIDYLYLTRANSFERASE"/>
    <property type="match status" value="1"/>
</dbReference>
<evidence type="ECO:0000313" key="11">
    <source>
        <dbReference type="EMBL" id="MDN4480443.1"/>
    </source>
</evidence>
<dbReference type="Proteomes" id="UP001172708">
    <property type="component" value="Unassembled WGS sequence"/>
</dbReference>
<sequence length="389" mass="41334">MTHEHPQAVAIIPARGGSKGVPGKNVAPVGGVPLVGRAILAALAAPSIGAAYVSTDDADIAAVARQYGAEVIDRPASLATDTATSEDALLHALDAITSTTGRAPRVLAFLQATSPFIDSEALERATRRVLDGADDVVFSAFETYAFLWRRGHDGAEGVNHDHSFRPRRQDREPHFQETGAFYVMRVDGFQDARFRFFGRVGLEQVPEATAVEIDTPDELEVARRLAAGTAGAPARTLEVDALVMDFDGVHTDDLVSVDQNGVESVRVSRSDGMGIGMLREAGLPMLILSKERNPVVAARGAKLGVEVLQGIDRKATALRDWCAQRGIALDRVAYVGNDVNDIECLEIVGWPVVVPEAGAAVAAHARLVLTKPGGAGAVRELAEMILKAR</sequence>
<dbReference type="InterPro" id="IPR029044">
    <property type="entry name" value="Nucleotide-diphossugar_trans"/>
</dbReference>
<gene>
    <name evidence="11" type="ORF">QQX02_05850</name>
</gene>
<evidence type="ECO:0000256" key="9">
    <source>
        <dbReference type="ARBA" id="ARBA00022801"/>
    </source>
</evidence>
<comment type="similarity">
    <text evidence="4">Belongs to the KdsC family.</text>
</comment>
<name>A0ABT8GG81_9MICO</name>
<dbReference type="InterPro" id="IPR003329">
    <property type="entry name" value="Cytidylyl_trans"/>
</dbReference>
<evidence type="ECO:0000313" key="12">
    <source>
        <dbReference type="Proteomes" id="UP001172708"/>
    </source>
</evidence>
<dbReference type="Pfam" id="PF02348">
    <property type="entry name" value="CTP_transf_3"/>
    <property type="match status" value="1"/>
</dbReference>
<dbReference type="Gene3D" id="3.40.50.1000">
    <property type="entry name" value="HAD superfamily/HAD-like"/>
    <property type="match status" value="1"/>
</dbReference>
<dbReference type="InterPro" id="IPR050793">
    <property type="entry name" value="CMP-NeuNAc_synthase"/>
</dbReference>
<dbReference type="EC" id="2.7.7.43" evidence="7"/>
<keyword evidence="11" id="KW-0548">Nucleotidyltransferase</keyword>
<accession>A0ABT8GG81</accession>
<dbReference type="EMBL" id="JAUHQA010000001">
    <property type="protein sequence ID" value="MDN4480443.1"/>
    <property type="molecule type" value="Genomic_DNA"/>
</dbReference>
<dbReference type="Gene3D" id="3.90.550.10">
    <property type="entry name" value="Spore Coat Polysaccharide Biosynthesis Protein SpsA, Chain A"/>
    <property type="match status" value="1"/>
</dbReference>
<dbReference type="Pfam" id="PF08282">
    <property type="entry name" value="Hydrolase_3"/>
    <property type="match status" value="1"/>
</dbReference>
<comment type="cofactor">
    <cofactor evidence="2">
        <name>Mg(2+)</name>
        <dbReference type="ChEBI" id="CHEBI:18420"/>
    </cofactor>
</comment>
<keyword evidence="8" id="KW-0479">Metal-binding</keyword>
<protein>
    <recommendedName>
        <fullName evidence="7">N-acylneuraminate cytidylyltransferase</fullName>
        <ecNumber evidence="7">2.7.7.43</ecNumber>
    </recommendedName>
</protein>
<dbReference type="SFLD" id="SFLDG01136">
    <property type="entry name" value="C1.6:_Phosphoserine_Phosphatas"/>
    <property type="match status" value="1"/>
</dbReference>
<evidence type="ECO:0000256" key="3">
    <source>
        <dbReference type="ARBA" id="ARBA00005141"/>
    </source>
</evidence>
<evidence type="ECO:0000256" key="5">
    <source>
        <dbReference type="ARBA" id="ARBA00010726"/>
    </source>
</evidence>
<dbReference type="RefSeq" id="WP_301141837.1">
    <property type="nucleotide sequence ID" value="NZ_JAUHQA010000001.1"/>
</dbReference>
<evidence type="ECO:0000256" key="2">
    <source>
        <dbReference type="ARBA" id="ARBA00001946"/>
    </source>
</evidence>
<dbReference type="CDD" id="cd02513">
    <property type="entry name" value="CMP-NeuAc_Synthase"/>
    <property type="match status" value="1"/>
</dbReference>
<comment type="catalytic activity">
    <reaction evidence="1">
        <text>an N-acylneuraminate + CTP = a CMP-N-acyl-beta-neuraminate + diphosphate</text>
        <dbReference type="Rhea" id="RHEA:11344"/>
        <dbReference type="ChEBI" id="CHEBI:33019"/>
        <dbReference type="ChEBI" id="CHEBI:37563"/>
        <dbReference type="ChEBI" id="CHEBI:60073"/>
        <dbReference type="ChEBI" id="CHEBI:68671"/>
        <dbReference type="EC" id="2.7.7.43"/>
    </reaction>
</comment>
<organism evidence="11 12">
    <name type="scientific">Demequina muriae</name>
    <dbReference type="NCBI Taxonomy" id="3051664"/>
    <lineage>
        <taxon>Bacteria</taxon>
        <taxon>Bacillati</taxon>
        <taxon>Actinomycetota</taxon>
        <taxon>Actinomycetes</taxon>
        <taxon>Micrococcales</taxon>
        <taxon>Demequinaceae</taxon>
        <taxon>Demequina</taxon>
    </lineage>
</organism>